<dbReference type="Gene3D" id="2.40.128.270">
    <property type="match status" value="1"/>
</dbReference>
<protein>
    <submittedName>
        <fullName evidence="2">META domain-containing protein</fullName>
    </submittedName>
</protein>
<dbReference type="EMBL" id="JBHSOE010000042">
    <property type="protein sequence ID" value="MFC5658292.1"/>
    <property type="molecule type" value="Genomic_DNA"/>
</dbReference>
<dbReference type="InterPro" id="IPR053147">
    <property type="entry name" value="Hsp_HslJ-like"/>
</dbReference>
<dbReference type="PANTHER" id="PTHR35535:SF2">
    <property type="entry name" value="DUF306 DOMAIN-CONTAINING PROTEIN"/>
    <property type="match status" value="1"/>
</dbReference>
<dbReference type="Pfam" id="PF03724">
    <property type="entry name" value="META"/>
    <property type="match status" value="1"/>
</dbReference>
<evidence type="ECO:0000259" key="1">
    <source>
        <dbReference type="Pfam" id="PF03724"/>
    </source>
</evidence>
<feature type="domain" description="DUF306" evidence="1">
    <location>
        <begin position="6"/>
        <end position="114"/>
    </location>
</feature>
<accession>A0ABW0WLP9</accession>
<comment type="caution">
    <text evidence="2">The sequence shown here is derived from an EMBL/GenBank/DDBJ whole genome shotgun (WGS) entry which is preliminary data.</text>
</comment>
<keyword evidence="3" id="KW-1185">Reference proteome</keyword>
<proteinExistence type="predicted"/>
<organism evidence="2 3">
    <name type="scientific">Streptomyces nogalater</name>
    <dbReference type="NCBI Taxonomy" id="38314"/>
    <lineage>
        <taxon>Bacteria</taxon>
        <taxon>Bacillati</taxon>
        <taxon>Actinomycetota</taxon>
        <taxon>Actinomycetes</taxon>
        <taxon>Kitasatosporales</taxon>
        <taxon>Streptomycetaceae</taxon>
        <taxon>Streptomyces</taxon>
    </lineage>
</organism>
<evidence type="ECO:0000313" key="3">
    <source>
        <dbReference type="Proteomes" id="UP001596065"/>
    </source>
</evidence>
<sequence length="121" mass="12645">MSAREPVTGVQWRVERVTVGGDDLAAPASGSPHLRIGADGSAAGNLGCNRFSAPVGVRGDRITFGALRTTKMACDPARMSFERALARALDGQTLTGAPEHGKLILTSGHGDRVHLTRDAPE</sequence>
<gene>
    <name evidence="2" type="ORF">ACFP3J_22750</name>
</gene>
<dbReference type="RefSeq" id="WP_344350188.1">
    <property type="nucleotide sequence ID" value="NZ_BAAASM010000035.1"/>
</dbReference>
<name>A0ABW0WLP9_STRNO</name>
<reference evidence="3" key="1">
    <citation type="journal article" date="2019" name="Int. J. Syst. Evol. Microbiol.">
        <title>The Global Catalogue of Microorganisms (GCM) 10K type strain sequencing project: providing services to taxonomists for standard genome sequencing and annotation.</title>
        <authorList>
            <consortium name="The Broad Institute Genomics Platform"/>
            <consortium name="The Broad Institute Genome Sequencing Center for Infectious Disease"/>
            <person name="Wu L."/>
            <person name="Ma J."/>
        </authorList>
    </citation>
    <scope>NUCLEOTIDE SEQUENCE [LARGE SCALE GENOMIC DNA]</scope>
    <source>
        <strain evidence="3">KCTC 5701</strain>
    </source>
</reference>
<evidence type="ECO:0000313" key="2">
    <source>
        <dbReference type="EMBL" id="MFC5658292.1"/>
    </source>
</evidence>
<dbReference type="InterPro" id="IPR005184">
    <property type="entry name" value="DUF306_Meta_HslJ"/>
</dbReference>
<dbReference type="Proteomes" id="UP001596065">
    <property type="component" value="Unassembled WGS sequence"/>
</dbReference>
<dbReference type="InterPro" id="IPR038670">
    <property type="entry name" value="HslJ-like_sf"/>
</dbReference>
<dbReference type="PANTHER" id="PTHR35535">
    <property type="entry name" value="HEAT SHOCK PROTEIN HSLJ"/>
    <property type="match status" value="1"/>
</dbReference>